<name>A0ABC8QZM0_9AQUA</name>
<dbReference type="EMBL" id="CAUOFW020000869">
    <property type="protein sequence ID" value="CAK9138198.1"/>
    <property type="molecule type" value="Genomic_DNA"/>
</dbReference>
<dbReference type="Gene3D" id="1.10.510.10">
    <property type="entry name" value="Transferase(Phosphotransferase) domain 1"/>
    <property type="match status" value="1"/>
</dbReference>
<organism evidence="1 2">
    <name type="scientific">Ilex paraguariensis</name>
    <name type="common">yerba mate</name>
    <dbReference type="NCBI Taxonomy" id="185542"/>
    <lineage>
        <taxon>Eukaryota</taxon>
        <taxon>Viridiplantae</taxon>
        <taxon>Streptophyta</taxon>
        <taxon>Embryophyta</taxon>
        <taxon>Tracheophyta</taxon>
        <taxon>Spermatophyta</taxon>
        <taxon>Magnoliopsida</taxon>
        <taxon>eudicotyledons</taxon>
        <taxon>Gunneridae</taxon>
        <taxon>Pentapetalae</taxon>
        <taxon>asterids</taxon>
        <taxon>campanulids</taxon>
        <taxon>Aquifoliales</taxon>
        <taxon>Aquifoliaceae</taxon>
        <taxon>Ilex</taxon>
    </lineage>
</organism>
<evidence type="ECO:0000313" key="1">
    <source>
        <dbReference type="EMBL" id="CAK9138198.1"/>
    </source>
</evidence>
<keyword evidence="2" id="KW-1185">Reference proteome</keyword>
<reference evidence="1 2" key="1">
    <citation type="submission" date="2024-02" db="EMBL/GenBank/DDBJ databases">
        <authorList>
            <person name="Vignale AGUSTIN F."/>
            <person name="Sosa J E."/>
            <person name="Modenutti C."/>
        </authorList>
    </citation>
    <scope>NUCLEOTIDE SEQUENCE [LARGE SCALE GENOMIC DNA]</scope>
</reference>
<evidence type="ECO:0000313" key="2">
    <source>
        <dbReference type="Proteomes" id="UP001642360"/>
    </source>
</evidence>
<dbReference type="Proteomes" id="UP001642360">
    <property type="component" value="Unassembled WGS sequence"/>
</dbReference>
<protein>
    <submittedName>
        <fullName evidence="1">Uncharacterized protein</fullName>
    </submittedName>
</protein>
<proteinExistence type="predicted"/>
<gene>
    <name evidence="1" type="ORF">ILEXP_LOCUS5293</name>
</gene>
<dbReference type="AlphaFoldDB" id="A0ABC8QZM0"/>
<accession>A0ABC8QZM0</accession>
<sequence length="121" mass="13196">MDKLLKAVDPKLSANFDEQEIEHLMIVGLWCAHPDPTHRPSIRQAIHVLNFEATLPILPSQMPVPTYSAPSAHTSTFSQLLSYGNIESESILVQSSSYIYNTDSSRVTTSSGASSPSASHL</sequence>
<comment type="caution">
    <text evidence="1">The sequence shown here is derived from an EMBL/GenBank/DDBJ whole genome shotgun (WGS) entry which is preliminary data.</text>
</comment>